<organism evidence="7 8">
    <name type="scientific">Odynerus spinipes</name>
    <dbReference type="NCBI Taxonomy" id="1348599"/>
    <lineage>
        <taxon>Eukaryota</taxon>
        <taxon>Metazoa</taxon>
        <taxon>Ecdysozoa</taxon>
        <taxon>Arthropoda</taxon>
        <taxon>Hexapoda</taxon>
        <taxon>Insecta</taxon>
        <taxon>Pterygota</taxon>
        <taxon>Neoptera</taxon>
        <taxon>Endopterygota</taxon>
        <taxon>Hymenoptera</taxon>
        <taxon>Apocrita</taxon>
        <taxon>Aculeata</taxon>
        <taxon>Vespoidea</taxon>
        <taxon>Vespidae</taxon>
        <taxon>Eumeninae</taxon>
        <taxon>Odynerus</taxon>
    </lineage>
</organism>
<comment type="similarity">
    <text evidence="2">Belongs to the CREG family.</text>
</comment>
<reference evidence="7" key="1">
    <citation type="submission" date="2021-08" db="EMBL/GenBank/DDBJ databases">
        <authorList>
            <person name="Misof B."/>
            <person name="Oliver O."/>
            <person name="Podsiadlowski L."/>
            <person name="Donath A."/>
            <person name="Peters R."/>
            <person name="Mayer C."/>
            <person name="Rust J."/>
            <person name="Gunkel S."/>
            <person name="Lesny P."/>
            <person name="Martin S."/>
            <person name="Oeyen J.P."/>
            <person name="Petersen M."/>
            <person name="Panagiotis P."/>
            <person name="Wilbrandt J."/>
            <person name="Tanja T."/>
        </authorList>
    </citation>
    <scope>NUCLEOTIDE SEQUENCE</scope>
    <source>
        <strain evidence="7">GBR_01_08_01A</strain>
        <tissue evidence="7">Thorax + abdomen</tissue>
    </source>
</reference>
<protein>
    <recommendedName>
        <fullName evidence="6">CREG-like beta-barrel domain-containing protein</fullName>
    </recommendedName>
</protein>
<keyword evidence="3" id="KW-0964">Secreted</keyword>
<comment type="subcellular location">
    <subcellularLocation>
        <location evidence="1">Secreted</location>
    </subcellularLocation>
</comment>
<reference evidence="7" key="2">
    <citation type="journal article" date="2023" name="Commun. Biol.">
        <title>Intrasexual cuticular hydrocarbon dimorphism in a wasp sheds light on hydrocarbon biosynthesis genes in Hymenoptera.</title>
        <authorList>
            <person name="Moris V.C."/>
            <person name="Podsiadlowski L."/>
            <person name="Martin S."/>
            <person name="Oeyen J.P."/>
            <person name="Donath A."/>
            <person name="Petersen M."/>
            <person name="Wilbrandt J."/>
            <person name="Misof B."/>
            <person name="Liedtke D."/>
            <person name="Thamm M."/>
            <person name="Scheiner R."/>
            <person name="Schmitt T."/>
            <person name="Niehuis O."/>
        </authorList>
    </citation>
    <scope>NUCLEOTIDE SEQUENCE</scope>
    <source>
        <strain evidence="7">GBR_01_08_01A</strain>
    </source>
</reference>
<sequence>MVTNCGKSIEMILRASIFFALLILTIEAKKYNGNNDKYQQWQEFEEFLEWKRTKEQEGKEGKWSIDFTDNLSETIKNYEKVDKQTQNPPPVEDAVLMARYIVNQADWTSVGTISTRKEIETFPTVNLASFSDGPLGNGSGIPYLYLTPLDFTAQDLSKDSRATLLMSLAQGSYCRDKIWDPMDPRCARVMITGKIKQIKTDSPELEVAKNAVFERHPALKHMPADHHFYFAKMKMISIVVLDTFGGPKYVNVKDYLHPPTLNVTEAFHQRVRQQQQDYASDSQEAYNMKPMQNFQNPIVRNI</sequence>
<dbReference type="GO" id="GO:0005615">
    <property type="term" value="C:extracellular space"/>
    <property type="evidence" value="ECO:0007669"/>
    <property type="project" value="TreeGrafter"/>
</dbReference>
<dbReference type="InterPro" id="IPR055343">
    <property type="entry name" value="CREG_beta-barrel"/>
</dbReference>
<dbReference type="GO" id="GO:0005737">
    <property type="term" value="C:cytoplasm"/>
    <property type="evidence" value="ECO:0007669"/>
    <property type="project" value="UniProtKB-ARBA"/>
</dbReference>
<dbReference type="Gene3D" id="2.30.110.10">
    <property type="entry name" value="Electron Transport, Fmn-binding Protein, Chain A"/>
    <property type="match status" value="1"/>
</dbReference>
<keyword evidence="5" id="KW-0325">Glycoprotein</keyword>
<evidence type="ECO:0000256" key="4">
    <source>
        <dbReference type="ARBA" id="ARBA00022729"/>
    </source>
</evidence>
<dbReference type="FunFam" id="2.30.110.10:FF:000004">
    <property type="entry name" value="Cellular repressor of E1A-stimulated genes 1"/>
    <property type="match status" value="1"/>
</dbReference>
<feature type="domain" description="CREG-like beta-barrel" evidence="6">
    <location>
        <begin position="89"/>
        <end position="256"/>
    </location>
</feature>
<dbReference type="EMBL" id="JAIFRP010000104">
    <property type="protein sequence ID" value="KAK2579109.1"/>
    <property type="molecule type" value="Genomic_DNA"/>
</dbReference>
<evidence type="ECO:0000256" key="5">
    <source>
        <dbReference type="ARBA" id="ARBA00023180"/>
    </source>
</evidence>
<dbReference type="Pfam" id="PF13883">
    <property type="entry name" value="CREG_beta-barrel"/>
    <property type="match status" value="1"/>
</dbReference>
<accession>A0AAD9VLQ3</accession>
<evidence type="ECO:0000256" key="3">
    <source>
        <dbReference type="ARBA" id="ARBA00022525"/>
    </source>
</evidence>
<dbReference type="PANTHER" id="PTHR13343">
    <property type="entry name" value="CREG1 PROTEIN"/>
    <property type="match status" value="1"/>
</dbReference>
<evidence type="ECO:0000313" key="7">
    <source>
        <dbReference type="EMBL" id="KAK2579109.1"/>
    </source>
</evidence>
<comment type="caution">
    <text evidence="7">The sequence shown here is derived from an EMBL/GenBank/DDBJ whole genome shotgun (WGS) entry which is preliminary data.</text>
</comment>
<evidence type="ECO:0000256" key="1">
    <source>
        <dbReference type="ARBA" id="ARBA00004613"/>
    </source>
</evidence>
<dbReference type="InterPro" id="IPR012349">
    <property type="entry name" value="Split_barrel_FMN-bd"/>
</dbReference>
<proteinExistence type="inferred from homology"/>
<dbReference type="AlphaFoldDB" id="A0AAD9VLQ3"/>
<evidence type="ECO:0000259" key="6">
    <source>
        <dbReference type="Pfam" id="PF13883"/>
    </source>
</evidence>
<name>A0AAD9VLQ3_9HYME</name>
<dbReference type="PANTHER" id="PTHR13343:SF17">
    <property type="entry name" value="CELLULAR REPRESSOR OF E1A-STIMULATED GENES, ISOFORM A"/>
    <property type="match status" value="1"/>
</dbReference>
<evidence type="ECO:0000256" key="2">
    <source>
        <dbReference type="ARBA" id="ARBA00009230"/>
    </source>
</evidence>
<dbReference type="Proteomes" id="UP001258017">
    <property type="component" value="Unassembled WGS sequence"/>
</dbReference>
<dbReference type="SUPFAM" id="SSF50475">
    <property type="entry name" value="FMN-binding split barrel"/>
    <property type="match status" value="1"/>
</dbReference>
<keyword evidence="4" id="KW-0732">Signal</keyword>
<dbReference type="GO" id="GO:0012505">
    <property type="term" value="C:endomembrane system"/>
    <property type="evidence" value="ECO:0007669"/>
    <property type="project" value="UniProtKB-ARBA"/>
</dbReference>
<keyword evidence="8" id="KW-1185">Reference proteome</keyword>
<gene>
    <name evidence="7" type="ORF">KPH14_001280</name>
</gene>
<evidence type="ECO:0000313" key="8">
    <source>
        <dbReference type="Proteomes" id="UP001258017"/>
    </source>
</evidence>